<comment type="caution">
    <text evidence="7">The sequence shown here is derived from an EMBL/GenBank/DDBJ whole genome shotgun (WGS) entry which is preliminary data.</text>
</comment>
<evidence type="ECO:0000256" key="1">
    <source>
        <dbReference type="ARBA" id="ARBA00009995"/>
    </source>
</evidence>
<dbReference type="GO" id="GO:0050404">
    <property type="term" value="F:zeatin O-beta-D-xylosyltransferase activity"/>
    <property type="evidence" value="ECO:0007669"/>
    <property type="project" value="UniProtKB-ARBA"/>
</dbReference>
<dbReference type="Gene3D" id="3.40.50.2000">
    <property type="entry name" value="Glycogen Phosphorylase B"/>
    <property type="match status" value="3"/>
</dbReference>
<dbReference type="InterPro" id="IPR002213">
    <property type="entry name" value="UDP_glucos_trans"/>
</dbReference>
<evidence type="ECO:0000256" key="4">
    <source>
        <dbReference type="RuleBase" id="RU003718"/>
    </source>
</evidence>
<keyword evidence="8" id="KW-1185">Reference proteome</keyword>
<name>A0A8S0Q930_OLEEU</name>
<sequence length="550" mass="61183">MASESLSLENGVENGMKVDQVAVVMVPLPAQGHLNQLLHLSRLVSSYNIPVHFVGTTMHNRQAKKTNTMASESLSLENGVENRMKVDQVAVVMVPLPAQGHLNQLLHLSRLVSSYSIPVHFVGTTMHNRQAKVSGPGWDLSAITNIHFHDFPTPTFHNPPPDPNATSKFPSQILPAFHASMHLREPVYAFVNKLPSTARRIAVIYDAMMAYVVQDIHSIRNAETYSFNSISAFCTYAYYWEVTGKSALSTEAEILKELPSLEGCFSPEWPKFLELQQEAKKISSGDLYNGNRLIEGLYLDLLAKEKTTGTDKVWAIGPFNPVVIAEKKELNSHKKCLEWLDKQPLNSVIFVSFGSTSSFSNEQIKELALGLEQSEWKFIWVLRDADKGDVFEGEVRIAPLPEGFEKRVEGRGLVVRDWAPQLEILGHPSTGGFMSHCGWNSCIESISMGVPIAAWPVHSDQPRNAVLITKVLKIGLEVRDWAHREELVSRAMVKKAVRKLMDSAEGEEMRKRAAELGDAVKQSVMEGGATRKEMDSFIAHITGQTLSSET</sequence>
<dbReference type="FunFam" id="3.40.50.2000:FF:000238">
    <property type="entry name" value="Glycosyltransferase"/>
    <property type="match status" value="1"/>
</dbReference>
<evidence type="ECO:0000259" key="6">
    <source>
        <dbReference type="Pfam" id="PF26168"/>
    </source>
</evidence>
<evidence type="ECO:0000313" key="8">
    <source>
        <dbReference type="Proteomes" id="UP000594638"/>
    </source>
</evidence>
<dbReference type="GO" id="GO:0009690">
    <property type="term" value="P:cytokinin metabolic process"/>
    <property type="evidence" value="ECO:0007669"/>
    <property type="project" value="UniProtKB-ARBA"/>
</dbReference>
<dbReference type="Gramene" id="OE9A067940T1">
    <property type="protein sequence ID" value="OE9A067940C1"/>
    <property type="gene ID" value="OE9A067940"/>
</dbReference>
<feature type="domain" description="Glycosyltransferase N-terminal" evidence="6">
    <location>
        <begin position="87"/>
        <end position="321"/>
    </location>
</feature>
<dbReference type="Proteomes" id="UP000594638">
    <property type="component" value="Unassembled WGS sequence"/>
</dbReference>
<evidence type="ECO:0000256" key="5">
    <source>
        <dbReference type="RuleBase" id="RU362057"/>
    </source>
</evidence>
<dbReference type="CDD" id="cd03784">
    <property type="entry name" value="GT1_Gtf-like"/>
    <property type="match status" value="1"/>
</dbReference>
<dbReference type="AlphaFoldDB" id="A0A8S0Q930"/>
<gene>
    <name evidence="7" type="ORF">OLEA9_A067940</name>
</gene>
<organism evidence="7 8">
    <name type="scientific">Olea europaea subsp. europaea</name>
    <dbReference type="NCBI Taxonomy" id="158383"/>
    <lineage>
        <taxon>Eukaryota</taxon>
        <taxon>Viridiplantae</taxon>
        <taxon>Streptophyta</taxon>
        <taxon>Embryophyta</taxon>
        <taxon>Tracheophyta</taxon>
        <taxon>Spermatophyta</taxon>
        <taxon>Magnoliopsida</taxon>
        <taxon>eudicotyledons</taxon>
        <taxon>Gunneridae</taxon>
        <taxon>Pentapetalae</taxon>
        <taxon>asterids</taxon>
        <taxon>lamiids</taxon>
        <taxon>Lamiales</taxon>
        <taxon>Oleaceae</taxon>
        <taxon>Oleeae</taxon>
        <taxon>Olea</taxon>
    </lineage>
</organism>
<dbReference type="InterPro" id="IPR035595">
    <property type="entry name" value="UDP_glycos_trans_CS"/>
</dbReference>
<dbReference type="EC" id="2.4.1.-" evidence="5"/>
<keyword evidence="3 4" id="KW-0808">Transferase</keyword>
<reference evidence="7 8" key="1">
    <citation type="submission" date="2019-12" db="EMBL/GenBank/DDBJ databases">
        <authorList>
            <person name="Alioto T."/>
            <person name="Alioto T."/>
            <person name="Gomez Garrido J."/>
        </authorList>
    </citation>
    <scope>NUCLEOTIDE SEQUENCE [LARGE SCALE GENOMIC DNA]</scope>
</reference>
<protein>
    <recommendedName>
        <fullName evidence="5">Glycosyltransferase</fullName>
        <ecNumber evidence="5">2.4.1.-</ecNumber>
    </recommendedName>
</protein>
<feature type="domain" description="Glycosyltransferase N-terminal" evidence="6">
    <location>
        <begin position="19"/>
        <end position="66"/>
    </location>
</feature>
<dbReference type="FunFam" id="3.40.50.2000:FF:000060">
    <property type="entry name" value="Glycosyltransferase"/>
    <property type="match status" value="1"/>
</dbReference>
<dbReference type="SUPFAM" id="SSF53756">
    <property type="entry name" value="UDP-Glycosyltransferase/glycogen phosphorylase"/>
    <property type="match status" value="1"/>
</dbReference>
<accession>A0A8S0Q930</accession>
<dbReference type="PANTHER" id="PTHR48044">
    <property type="entry name" value="GLYCOSYLTRANSFERASE"/>
    <property type="match status" value="1"/>
</dbReference>
<dbReference type="InterPro" id="IPR058980">
    <property type="entry name" value="Glyco_transf_N"/>
</dbReference>
<evidence type="ECO:0000256" key="3">
    <source>
        <dbReference type="ARBA" id="ARBA00022679"/>
    </source>
</evidence>
<dbReference type="Pfam" id="PF00201">
    <property type="entry name" value="UDPGT"/>
    <property type="match status" value="1"/>
</dbReference>
<dbReference type="PROSITE" id="PS00375">
    <property type="entry name" value="UDPGT"/>
    <property type="match status" value="1"/>
</dbReference>
<dbReference type="OrthoDB" id="5835829at2759"/>
<dbReference type="PANTHER" id="PTHR48044:SF23">
    <property type="entry name" value="ANTHOCYANIDIN 3-O-GLUCOSYLTRANSFERASE-LIKE"/>
    <property type="match status" value="1"/>
</dbReference>
<comment type="similarity">
    <text evidence="1 4">Belongs to the UDP-glycosyltransferase family.</text>
</comment>
<dbReference type="GO" id="GO:0016138">
    <property type="term" value="P:glycoside biosynthetic process"/>
    <property type="evidence" value="ECO:0007669"/>
    <property type="project" value="UniProtKB-ARBA"/>
</dbReference>
<evidence type="ECO:0000256" key="2">
    <source>
        <dbReference type="ARBA" id="ARBA00022676"/>
    </source>
</evidence>
<evidence type="ECO:0000313" key="7">
    <source>
        <dbReference type="EMBL" id="CAA2961220.1"/>
    </source>
</evidence>
<proteinExistence type="inferred from homology"/>
<dbReference type="Pfam" id="PF26168">
    <property type="entry name" value="Glyco_transf_N"/>
    <property type="match status" value="2"/>
</dbReference>
<dbReference type="EMBL" id="CACTIH010000514">
    <property type="protein sequence ID" value="CAA2961220.1"/>
    <property type="molecule type" value="Genomic_DNA"/>
</dbReference>
<keyword evidence="2 4" id="KW-0328">Glycosyltransferase</keyword>